<reference evidence="6 7" key="1">
    <citation type="submission" date="2021-01" db="EMBL/GenBank/DDBJ databases">
        <title>Whole genome shotgun sequence of Verrucosispora gifhornensis NBRC 16317.</title>
        <authorList>
            <person name="Komaki H."/>
            <person name="Tamura T."/>
        </authorList>
    </citation>
    <scope>NUCLEOTIDE SEQUENCE [LARGE SCALE GENOMIC DNA]</scope>
    <source>
        <strain evidence="6 7">NBRC 16317</strain>
    </source>
</reference>
<feature type="region of interest" description="Disordered" evidence="2">
    <location>
        <begin position="249"/>
        <end position="272"/>
    </location>
</feature>
<proteinExistence type="inferred from homology"/>
<name>A0ABQ4IE48_9ACTN</name>
<dbReference type="InterPro" id="IPR025736">
    <property type="entry name" value="PucR_C-HTH_dom"/>
</dbReference>
<feature type="domain" description="Purine catabolism PurC-like" evidence="3">
    <location>
        <begin position="10"/>
        <end position="132"/>
    </location>
</feature>
<evidence type="ECO:0000259" key="5">
    <source>
        <dbReference type="Pfam" id="PF17853"/>
    </source>
</evidence>
<keyword evidence="7" id="KW-1185">Reference proteome</keyword>
<dbReference type="PANTHER" id="PTHR33744">
    <property type="entry name" value="CARBOHYDRATE DIACID REGULATOR"/>
    <property type="match status" value="1"/>
</dbReference>
<evidence type="ECO:0000313" key="7">
    <source>
        <dbReference type="Proteomes" id="UP000647860"/>
    </source>
</evidence>
<dbReference type="Proteomes" id="UP000647860">
    <property type="component" value="Unassembled WGS sequence"/>
</dbReference>
<dbReference type="PANTHER" id="PTHR33744:SF1">
    <property type="entry name" value="DNA-BINDING TRANSCRIPTIONAL ACTIVATOR ADER"/>
    <property type="match status" value="1"/>
</dbReference>
<evidence type="ECO:0000256" key="1">
    <source>
        <dbReference type="ARBA" id="ARBA00006754"/>
    </source>
</evidence>
<accession>A0ABQ4IE48</accession>
<feature type="region of interest" description="Disordered" evidence="2">
    <location>
        <begin position="355"/>
        <end position="380"/>
    </location>
</feature>
<gene>
    <name evidence="6" type="primary">pucR</name>
    <name evidence="6" type="ORF">Vgi01_28630</name>
</gene>
<sequence>MSRVFPTVRQVLALDPVRRGAPRLVAGEVGLDRPVRWVHVAEVPDIATLLGGGELVLTTGIGLPADDARLRTFIADLAGVGVSGLVVELGRRYLTGVPKVMAAAAGRHGLPLVELRRATPFVRITEAVHALIVDAQLTELRATEEIHQRFTELSVEGAEPDEVIRQAADLSGCPVVLENLSRQVLAYDPARENAELLLDGWEQHSRRIRPTGRTAYDPDSGWLVTMVGARGEDWGRLLLRWPSGVDLGPGGADLGPGGTDPSGPGDGESDGADDVVRGLAVPPTRLTILVERAASTLALGRLIRRDAEGWERQIHRTLLTALLDRTRPVDEVALRARALGLVLDRRHLVGVVVRHRGDDPADNGPAADPGGDPALAGGEPGAARLRDLAETVGQALREANLTGLTSAVDDQAVGVLLALADAAGEERALTAFAAALRRTRPDSRPPDPASRRPGNLIIAAGSGVGSLREAGRSLIEARQVAEAARRDRRDLPIFRLPHVGLAGLLHLLRDEPRLQTFVERELGALLAYDARHPREQLLGTLRAYLEQGRNKSAAAAAAHLSRPAFYERLARIGRILDVDLDSVDACLSLHVALLALDAIRAP</sequence>
<dbReference type="InterPro" id="IPR012914">
    <property type="entry name" value="PucR_dom"/>
</dbReference>
<comment type="caution">
    <text evidence="6">The sequence shown here is derived from an EMBL/GenBank/DDBJ whole genome shotgun (WGS) entry which is preliminary data.</text>
</comment>
<feature type="domain" description="PucR C-terminal helix-turn-helix" evidence="4">
    <location>
        <begin position="537"/>
        <end position="595"/>
    </location>
</feature>
<dbReference type="Pfam" id="PF17853">
    <property type="entry name" value="GGDEF_2"/>
    <property type="match status" value="1"/>
</dbReference>
<dbReference type="EMBL" id="BOPA01000019">
    <property type="protein sequence ID" value="GIJ16179.1"/>
    <property type="molecule type" value="Genomic_DNA"/>
</dbReference>
<evidence type="ECO:0000313" key="6">
    <source>
        <dbReference type="EMBL" id="GIJ16179.1"/>
    </source>
</evidence>
<comment type="similarity">
    <text evidence="1">Belongs to the CdaR family.</text>
</comment>
<protein>
    <submittedName>
        <fullName evidence="6">CdaR family transcriptional regulator</fullName>
    </submittedName>
</protein>
<dbReference type="InterPro" id="IPR051448">
    <property type="entry name" value="CdaR-like_regulators"/>
</dbReference>
<feature type="domain" description="CdaR GGDEF-like" evidence="5">
    <location>
        <begin position="330"/>
        <end position="482"/>
    </location>
</feature>
<organism evidence="6 7">
    <name type="scientific">Micromonospora gifhornensis</name>
    <dbReference type="NCBI Taxonomy" id="84594"/>
    <lineage>
        <taxon>Bacteria</taxon>
        <taxon>Bacillati</taxon>
        <taxon>Actinomycetota</taxon>
        <taxon>Actinomycetes</taxon>
        <taxon>Micromonosporales</taxon>
        <taxon>Micromonosporaceae</taxon>
        <taxon>Micromonospora</taxon>
    </lineage>
</organism>
<dbReference type="Pfam" id="PF07905">
    <property type="entry name" value="PucR"/>
    <property type="match status" value="1"/>
</dbReference>
<feature type="compositionally biased region" description="Low complexity" evidence="2">
    <location>
        <begin position="362"/>
        <end position="380"/>
    </location>
</feature>
<dbReference type="Gene3D" id="1.10.10.2840">
    <property type="entry name" value="PucR C-terminal helix-turn-helix domain"/>
    <property type="match status" value="1"/>
</dbReference>
<evidence type="ECO:0000256" key="2">
    <source>
        <dbReference type="SAM" id="MobiDB-lite"/>
    </source>
</evidence>
<evidence type="ECO:0000259" key="3">
    <source>
        <dbReference type="Pfam" id="PF07905"/>
    </source>
</evidence>
<dbReference type="InterPro" id="IPR041522">
    <property type="entry name" value="CdaR_GGDEF"/>
</dbReference>
<dbReference type="RefSeq" id="WP_204291324.1">
    <property type="nucleotide sequence ID" value="NZ_BAAAGZ010000040.1"/>
</dbReference>
<evidence type="ECO:0000259" key="4">
    <source>
        <dbReference type="Pfam" id="PF13556"/>
    </source>
</evidence>
<dbReference type="Pfam" id="PF13556">
    <property type="entry name" value="HTH_30"/>
    <property type="match status" value="1"/>
</dbReference>
<dbReference type="InterPro" id="IPR042070">
    <property type="entry name" value="PucR_C-HTH_sf"/>
</dbReference>
<feature type="compositionally biased region" description="Gly residues" evidence="2">
    <location>
        <begin position="249"/>
        <end position="266"/>
    </location>
</feature>